<dbReference type="EMBL" id="JAXBLV010000190">
    <property type="protein sequence ID" value="MDY3561267.1"/>
    <property type="molecule type" value="Genomic_DNA"/>
</dbReference>
<protein>
    <submittedName>
        <fullName evidence="3">Uncharacterized protein</fullName>
    </submittedName>
</protein>
<feature type="signal peptide" evidence="2">
    <location>
        <begin position="1"/>
        <end position="20"/>
    </location>
</feature>
<dbReference type="RefSeq" id="WP_261186351.1">
    <property type="nucleotide sequence ID" value="NZ_JAXBLV010000190.1"/>
</dbReference>
<comment type="caution">
    <text evidence="3">The sequence shown here is derived from an EMBL/GenBank/DDBJ whole genome shotgun (WGS) entry which is preliminary data.</text>
</comment>
<dbReference type="Proteomes" id="UP001272242">
    <property type="component" value="Unassembled WGS sequence"/>
</dbReference>
<keyword evidence="2" id="KW-0732">Signal</keyword>
<feature type="compositionally biased region" description="Low complexity" evidence="1">
    <location>
        <begin position="110"/>
        <end position="121"/>
    </location>
</feature>
<dbReference type="PROSITE" id="PS51257">
    <property type="entry name" value="PROKAR_LIPOPROTEIN"/>
    <property type="match status" value="1"/>
</dbReference>
<accession>A0ABU5F372</accession>
<proteinExistence type="predicted"/>
<feature type="region of interest" description="Disordered" evidence="1">
    <location>
        <begin position="110"/>
        <end position="144"/>
    </location>
</feature>
<evidence type="ECO:0000313" key="3">
    <source>
        <dbReference type="EMBL" id="MDY3561267.1"/>
    </source>
</evidence>
<evidence type="ECO:0000313" key="4">
    <source>
        <dbReference type="Proteomes" id="UP001272242"/>
    </source>
</evidence>
<evidence type="ECO:0000256" key="1">
    <source>
        <dbReference type="SAM" id="MobiDB-lite"/>
    </source>
</evidence>
<name>A0ABU5F372_9BACT</name>
<gene>
    <name evidence="3" type="ORF">R5W23_002542</name>
</gene>
<evidence type="ECO:0000256" key="2">
    <source>
        <dbReference type="SAM" id="SignalP"/>
    </source>
</evidence>
<keyword evidence="4" id="KW-1185">Reference proteome</keyword>
<feature type="chain" id="PRO_5045764968" evidence="2">
    <location>
        <begin position="21"/>
        <end position="144"/>
    </location>
</feature>
<sequence>MKKRLLCLGLVAAVSQLLVTGCYPVARFRANHPCLSCGPGVHPLLHPIQTRRAILGEPGGVVVGGPVVGGPVVGPIAPPCHGCAGGAPGIPVGLSGGPIDVTGYPPIVVSSQGSPSIGSPQPLTPGTTVTPGNLLPNPMPLPKQ</sequence>
<organism evidence="3 4">
    <name type="scientific">Gemmata algarum</name>
    <dbReference type="NCBI Taxonomy" id="2975278"/>
    <lineage>
        <taxon>Bacteria</taxon>
        <taxon>Pseudomonadati</taxon>
        <taxon>Planctomycetota</taxon>
        <taxon>Planctomycetia</taxon>
        <taxon>Gemmatales</taxon>
        <taxon>Gemmataceae</taxon>
        <taxon>Gemmata</taxon>
    </lineage>
</organism>
<reference evidence="4" key="1">
    <citation type="journal article" date="2023" name="Mar. Drugs">
        <title>Gemmata algarum, a Novel Planctomycete Isolated from an Algal Mat, Displays Antimicrobial Activity.</title>
        <authorList>
            <person name="Kumar G."/>
            <person name="Kallscheuer N."/>
            <person name="Kashif M."/>
            <person name="Ahamad S."/>
            <person name="Jagadeeshwari U."/>
            <person name="Pannikurungottu S."/>
            <person name="Haufschild T."/>
            <person name="Kabuu M."/>
            <person name="Sasikala C."/>
            <person name="Jogler C."/>
            <person name="Ramana C."/>
        </authorList>
    </citation>
    <scope>NUCLEOTIDE SEQUENCE [LARGE SCALE GENOMIC DNA]</scope>
    <source>
        <strain evidence="4">JC673</strain>
    </source>
</reference>